<protein>
    <submittedName>
        <fullName evidence="2">Uncharacterized protein</fullName>
    </submittedName>
</protein>
<comment type="caution">
    <text evidence="2">The sequence shown here is derived from an EMBL/GenBank/DDBJ whole genome shotgun (WGS) entry which is preliminary data.</text>
</comment>
<accession>A0ABV5BGY5</accession>
<feature type="region of interest" description="Disordered" evidence="1">
    <location>
        <begin position="49"/>
        <end position="71"/>
    </location>
</feature>
<sequence length="71" mass="7991">MGEHNGHVQHKNVIRPEGYGVELNEPDIHLMAHAFINLYVKTAGRQMVKADHRQHEQEPPCQAGNIPSSRA</sequence>
<dbReference type="RefSeq" id="WP_375528631.1">
    <property type="nucleotide sequence ID" value="NZ_JBHILM010000053.1"/>
</dbReference>
<reference evidence="2 3" key="1">
    <citation type="submission" date="2024-09" db="EMBL/GenBank/DDBJ databases">
        <authorList>
            <person name="Ruan L."/>
        </authorList>
    </citation>
    <scope>NUCLEOTIDE SEQUENCE [LARGE SCALE GENOMIC DNA]</scope>
    <source>
        <strain evidence="2 3">D33</strain>
    </source>
</reference>
<name>A0ABV5BGY5_9BACL</name>
<keyword evidence="3" id="KW-1185">Reference proteome</keyword>
<evidence type="ECO:0000313" key="2">
    <source>
        <dbReference type="EMBL" id="MFB5684967.1"/>
    </source>
</evidence>
<dbReference type="EMBL" id="JBHILM010000053">
    <property type="protein sequence ID" value="MFB5684967.1"/>
    <property type="molecule type" value="Genomic_DNA"/>
</dbReference>
<feature type="compositionally biased region" description="Basic and acidic residues" evidence="1">
    <location>
        <begin position="49"/>
        <end position="58"/>
    </location>
</feature>
<evidence type="ECO:0000313" key="3">
    <source>
        <dbReference type="Proteomes" id="UP001580407"/>
    </source>
</evidence>
<gene>
    <name evidence="2" type="ORF">ACE3NQ_29065</name>
</gene>
<proteinExistence type="predicted"/>
<dbReference type="Proteomes" id="UP001580407">
    <property type="component" value="Unassembled WGS sequence"/>
</dbReference>
<organism evidence="2 3">
    <name type="scientific">Paenibacillus terreus</name>
    <dbReference type="NCBI Taxonomy" id="1387834"/>
    <lineage>
        <taxon>Bacteria</taxon>
        <taxon>Bacillati</taxon>
        <taxon>Bacillota</taxon>
        <taxon>Bacilli</taxon>
        <taxon>Bacillales</taxon>
        <taxon>Paenibacillaceae</taxon>
        <taxon>Paenibacillus</taxon>
    </lineage>
</organism>
<evidence type="ECO:0000256" key="1">
    <source>
        <dbReference type="SAM" id="MobiDB-lite"/>
    </source>
</evidence>